<evidence type="ECO:0000313" key="2">
    <source>
        <dbReference type="EMBL" id="MFL9836986.1"/>
    </source>
</evidence>
<organism evidence="2 3">
    <name type="scientific">Flavobacterium rhizophilum</name>
    <dbReference type="NCBI Taxonomy" id="3163296"/>
    <lineage>
        <taxon>Bacteria</taxon>
        <taxon>Pseudomonadati</taxon>
        <taxon>Bacteroidota</taxon>
        <taxon>Flavobacteriia</taxon>
        <taxon>Flavobacteriales</taxon>
        <taxon>Flavobacteriaceae</taxon>
        <taxon>Flavobacterium</taxon>
    </lineage>
</organism>
<feature type="signal peptide" evidence="1">
    <location>
        <begin position="1"/>
        <end position="20"/>
    </location>
</feature>
<accession>A0ABW8YCE3</accession>
<comment type="caution">
    <text evidence="2">The sequence shown here is derived from an EMBL/GenBank/DDBJ whole genome shotgun (WGS) entry which is preliminary data.</text>
</comment>
<sequence>MTKTLLTMLLFLTLGVTGHAQQKITAAYIEQHYGGWYFLHPETEIQPQCRELEDSNYCINRQIKEFTGMIEHQVTTMPDAAKLANWKQTCDDKVEQFIASVSDSPAKALMKKAYTRDVYKEFLLSLLGKIK</sequence>
<proteinExistence type="predicted"/>
<reference evidence="2 3" key="1">
    <citation type="submission" date="2024-06" db="EMBL/GenBank/DDBJ databases">
        <authorList>
            <person name="Kaempfer P."/>
            <person name="Viver T."/>
        </authorList>
    </citation>
    <scope>NUCLEOTIDE SEQUENCE [LARGE SCALE GENOMIC DNA]</scope>
    <source>
        <strain evidence="2 3">ST-75</strain>
    </source>
</reference>
<dbReference type="RefSeq" id="WP_408074009.1">
    <property type="nucleotide sequence ID" value="NZ_JBELQB010000003.1"/>
</dbReference>
<protein>
    <submittedName>
        <fullName evidence="2">Uncharacterized protein</fullName>
    </submittedName>
</protein>
<feature type="chain" id="PRO_5046167199" evidence="1">
    <location>
        <begin position="21"/>
        <end position="131"/>
    </location>
</feature>
<keyword evidence="1" id="KW-0732">Signal</keyword>
<dbReference type="Proteomes" id="UP001629059">
    <property type="component" value="Unassembled WGS sequence"/>
</dbReference>
<evidence type="ECO:0000313" key="3">
    <source>
        <dbReference type="Proteomes" id="UP001629059"/>
    </source>
</evidence>
<keyword evidence="3" id="KW-1185">Reference proteome</keyword>
<evidence type="ECO:0000256" key="1">
    <source>
        <dbReference type="SAM" id="SignalP"/>
    </source>
</evidence>
<dbReference type="EMBL" id="JBELQB010000003">
    <property type="protein sequence ID" value="MFL9836986.1"/>
    <property type="molecule type" value="Genomic_DNA"/>
</dbReference>
<gene>
    <name evidence="2" type="ORF">ABS768_05710</name>
</gene>
<name>A0ABW8YCE3_9FLAO</name>